<comment type="caution">
    <text evidence="1">The sequence shown here is derived from an EMBL/GenBank/DDBJ whole genome shotgun (WGS) entry which is preliminary data.</text>
</comment>
<evidence type="ECO:0000313" key="2">
    <source>
        <dbReference type="Proteomes" id="UP001150581"/>
    </source>
</evidence>
<organism evidence="1 2">
    <name type="scientific">Kickxella alabastrina</name>
    <dbReference type="NCBI Taxonomy" id="61397"/>
    <lineage>
        <taxon>Eukaryota</taxon>
        <taxon>Fungi</taxon>
        <taxon>Fungi incertae sedis</taxon>
        <taxon>Zoopagomycota</taxon>
        <taxon>Kickxellomycotina</taxon>
        <taxon>Kickxellomycetes</taxon>
        <taxon>Kickxellales</taxon>
        <taxon>Kickxellaceae</taxon>
        <taxon>Kickxella</taxon>
    </lineage>
</organism>
<gene>
    <name evidence="1" type="ORF">LPJ66_007937</name>
</gene>
<name>A0ACC1I7H9_9FUNG</name>
<dbReference type="EMBL" id="JANBPG010001508">
    <property type="protein sequence ID" value="KAJ1889616.1"/>
    <property type="molecule type" value="Genomic_DNA"/>
</dbReference>
<reference evidence="1" key="1">
    <citation type="submission" date="2022-07" db="EMBL/GenBank/DDBJ databases">
        <title>Phylogenomic reconstructions and comparative analyses of Kickxellomycotina fungi.</title>
        <authorList>
            <person name="Reynolds N.K."/>
            <person name="Stajich J.E."/>
            <person name="Barry K."/>
            <person name="Grigoriev I.V."/>
            <person name="Crous P."/>
            <person name="Smith M.E."/>
        </authorList>
    </citation>
    <scope>NUCLEOTIDE SEQUENCE</scope>
    <source>
        <strain evidence="1">Benny 63K</strain>
    </source>
</reference>
<dbReference type="Proteomes" id="UP001150581">
    <property type="component" value="Unassembled WGS sequence"/>
</dbReference>
<keyword evidence="2" id="KW-1185">Reference proteome</keyword>
<sequence length="188" mass="21670">MSCFIRKDRARFKEPFIISDYDPNWPTLFSAEKSLIQNHLDPYLLGIEHIGSTSVPGLAAKPIIDILVVLPNFSHIKECVQAMRSLRYAFMGQCGVPGREYFKKPGFHVHMVEVGNADYLRVRAFVQCLRDQEELRKEYVALKKKLVQKWEGVDNCHYKYGNDKTEFIVGVLQKTGLPPLVNGAWRQR</sequence>
<evidence type="ECO:0000313" key="1">
    <source>
        <dbReference type="EMBL" id="KAJ1889616.1"/>
    </source>
</evidence>
<accession>A0ACC1I7H9</accession>
<protein>
    <submittedName>
        <fullName evidence="1">Uncharacterized protein</fullName>
    </submittedName>
</protein>
<proteinExistence type="predicted"/>